<accession>A0A9D9H6R9</accession>
<evidence type="ECO:0000313" key="4">
    <source>
        <dbReference type="Proteomes" id="UP000823615"/>
    </source>
</evidence>
<evidence type="ECO:0000256" key="1">
    <source>
        <dbReference type="ARBA" id="ARBA00023004"/>
    </source>
</evidence>
<keyword evidence="1" id="KW-0408">Iron</keyword>
<comment type="caution">
    <text evidence="3">The sequence shown here is derived from an EMBL/GenBank/DDBJ whole genome shotgun (WGS) entry which is preliminary data.</text>
</comment>
<dbReference type="Pfam" id="PF04023">
    <property type="entry name" value="FeoA"/>
    <property type="match status" value="1"/>
</dbReference>
<reference evidence="3" key="2">
    <citation type="journal article" date="2021" name="PeerJ">
        <title>Extensive microbial diversity within the chicken gut microbiome revealed by metagenomics and culture.</title>
        <authorList>
            <person name="Gilroy R."/>
            <person name="Ravi A."/>
            <person name="Getino M."/>
            <person name="Pursley I."/>
            <person name="Horton D.L."/>
            <person name="Alikhan N.F."/>
            <person name="Baker D."/>
            <person name="Gharbi K."/>
            <person name="Hall N."/>
            <person name="Watson M."/>
            <person name="Adriaenssens E.M."/>
            <person name="Foster-Nyarko E."/>
            <person name="Jarju S."/>
            <person name="Secka A."/>
            <person name="Antonio M."/>
            <person name="Oren A."/>
            <person name="Chaudhuri R.R."/>
            <person name="La Ragione R."/>
            <person name="Hildebrand F."/>
            <person name="Pallen M.J."/>
        </authorList>
    </citation>
    <scope>NUCLEOTIDE SEQUENCE</scope>
    <source>
        <strain evidence="3">7293</strain>
    </source>
</reference>
<dbReference type="Gene3D" id="2.30.30.90">
    <property type="match status" value="1"/>
</dbReference>
<dbReference type="GO" id="GO:0046914">
    <property type="term" value="F:transition metal ion binding"/>
    <property type="evidence" value="ECO:0007669"/>
    <property type="project" value="InterPro"/>
</dbReference>
<gene>
    <name evidence="3" type="ORF">IAA97_09760</name>
</gene>
<dbReference type="SUPFAM" id="SSF50037">
    <property type="entry name" value="C-terminal domain of transcriptional repressors"/>
    <property type="match status" value="1"/>
</dbReference>
<dbReference type="InterPro" id="IPR007167">
    <property type="entry name" value="Fe-transptr_FeoA-like"/>
</dbReference>
<dbReference type="InterPro" id="IPR038157">
    <property type="entry name" value="FeoA_core_dom"/>
</dbReference>
<proteinExistence type="predicted"/>
<dbReference type="EMBL" id="JADIMT010000110">
    <property type="protein sequence ID" value="MBO8437242.1"/>
    <property type="molecule type" value="Genomic_DNA"/>
</dbReference>
<dbReference type="PANTHER" id="PTHR43151:SF1">
    <property type="entry name" value="SSR2333 PROTEIN"/>
    <property type="match status" value="1"/>
</dbReference>
<dbReference type="InterPro" id="IPR053184">
    <property type="entry name" value="FeoA-like"/>
</dbReference>
<evidence type="ECO:0000259" key="2">
    <source>
        <dbReference type="SMART" id="SM00899"/>
    </source>
</evidence>
<dbReference type="InterPro" id="IPR008988">
    <property type="entry name" value="Transcriptional_repressor_C"/>
</dbReference>
<protein>
    <submittedName>
        <fullName evidence="3">Ferrous iron transport protein A</fullName>
    </submittedName>
</protein>
<organism evidence="3 4">
    <name type="scientific">Candidatus Ornithospirochaeta stercoripullorum</name>
    <dbReference type="NCBI Taxonomy" id="2840899"/>
    <lineage>
        <taxon>Bacteria</taxon>
        <taxon>Pseudomonadati</taxon>
        <taxon>Spirochaetota</taxon>
        <taxon>Spirochaetia</taxon>
        <taxon>Spirochaetales</taxon>
        <taxon>Spirochaetaceae</taxon>
        <taxon>Spirochaetaceae incertae sedis</taxon>
        <taxon>Candidatus Ornithospirochaeta</taxon>
    </lineage>
</organism>
<name>A0A9D9H6R9_9SPIO</name>
<dbReference type="AlphaFoldDB" id="A0A9D9H6R9"/>
<evidence type="ECO:0000313" key="3">
    <source>
        <dbReference type="EMBL" id="MBO8437242.1"/>
    </source>
</evidence>
<dbReference type="SMART" id="SM00899">
    <property type="entry name" value="FeoA"/>
    <property type="match status" value="1"/>
</dbReference>
<dbReference type="Proteomes" id="UP000823615">
    <property type="component" value="Unassembled WGS sequence"/>
</dbReference>
<reference evidence="3" key="1">
    <citation type="submission" date="2020-10" db="EMBL/GenBank/DDBJ databases">
        <authorList>
            <person name="Gilroy R."/>
        </authorList>
    </citation>
    <scope>NUCLEOTIDE SEQUENCE</scope>
    <source>
        <strain evidence="3">7293</strain>
    </source>
</reference>
<dbReference type="PANTHER" id="PTHR43151">
    <property type="entry name" value="FEOA FAMILY PROTEIN"/>
    <property type="match status" value="1"/>
</dbReference>
<feature type="domain" description="Ferrous iron transporter FeoA-like" evidence="2">
    <location>
        <begin position="1"/>
        <end position="69"/>
    </location>
</feature>
<sequence length="69" mass="7444">MPLSMIGSGKSGKIQRITGSGEIRRFLSGLGFIEGREVKVLSDIGGDVIVGILDSRVAINRDMARHIYV</sequence>